<organism evidence="2 3">
    <name type="scientific">Chrysophaeum taylorii</name>
    <dbReference type="NCBI Taxonomy" id="2483200"/>
    <lineage>
        <taxon>Eukaryota</taxon>
        <taxon>Sar</taxon>
        <taxon>Stramenopiles</taxon>
        <taxon>Ochrophyta</taxon>
        <taxon>Pelagophyceae</taxon>
        <taxon>Pelagomonadales</taxon>
        <taxon>Pelagomonadaceae</taxon>
        <taxon>Chrysophaeum</taxon>
    </lineage>
</organism>
<keyword evidence="3" id="KW-1185">Reference proteome</keyword>
<evidence type="ECO:0000256" key="1">
    <source>
        <dbReference type="SAM" id="MobiDB-lite"/>
    </source>
</evidence>
<name>A0AAD7UMH0_9STRA</name>
<evidence type="ECO:0000313" key="2">
    <source>
        <dbReference type="EMBL" id="KAJ8611282.1"/>
    </source>
</evidence>
<dbReference type="AlphaFoldDB" id="A0AAD7UMH0"/>
<reference evidence="2" key="1">
    <citation type="submission" date="2023-01" db="EMBL/GenBank/DDBJ databases">
        <title>Metagenome sequencing of chrysophaentin producing Chrysophaeum taylorii.</title>
        <authorList>
            <person name="Davison J."/>
            <person name="Bewley C."/>
        </authorList>
    </citation>
    <scope>NUCLEOTIDE SEQUENCE</scope>
    <source>
        <strain evidence="2">NIES-1699</strain>
    </source>
</reference>
<gene>
    <name evidence="2" type="ORF">CTAYLR_004153</name>
</gene>
<sequence length="629" mass="69401">MGGNRRRRRRQAPGLWALAVVATAAVALVRVRGGLILGEKNHVMWWSSTSAAGTVVEEESRSLLSCTLDVKGWLEAHGTNTSGMLFPARMEAEWEPWLLAGRNEYFQGGGLVAFNVVFEHEGKHHYVNASYVVVTEFRSPCLIVNVLVGTRGMCDGEEAARFRALKLFSSRELLLGAHCDENELGPTMLWEFATVADPPKIRVVAGDRWLNSHDAEVLENGASILRPARSHQNVVVVDTADGSVKRSYDVYNSTVALWFPDAADREAFSAYAPDVNHVVLAKRKLAANLRYFSAFVVVDWDKAFFRGDDVGSGAVDYVAGGRFSTLLQLRRNGTVVDHRDGNGASLFYGAHNLEMVRHSKTRQTFVLFDNGFDAHTKEAVHETSRLLLLEVDTNASTLAEAWYYELDHQAPIYGDADLTPSRSVMSCSWPAILTNKTAYDFQLFMVAPTADTTGGRIDWAIRGYATMDQHHCVDYPCVRLRGKDAPQGWSTYSVERFWEAPQIRSARCASFGESNEAKLELSDLFDVTKWAHDKNATVSVFLLKNTDTPELIDQRHVTLHAFWNPASLDLVVSAVPAGATIGVKLTNADGVDSPLVTVNCATSGGSPSSEEKKTHTDALPSPFLWPTDD</sequence>
<feature type="region of interest" description="Disordered" evidence="1">
    <location>
        <begin position="602"/>
        <end position="629"/>
    </location>
</feature>
<comment type="caution">
    <text evidence="2">The sequence shown here is derived from an EMBL/GenBank/DDBJ whole genome shotgun (WGS) entry which is preliminary data.</text>
</comment>
<accession>A0AAD7UMH0</accession>
<protein>
    <submittedName>
        <fullName evidence="2">Uncharacterized protein</fullName>
    </submittedName>
</protein>
<proteinExistence type="predicted"/>
<dbReference type="EMBL" id="JAQMWT010000078">
    <property type="protein sequence ID" value="KAJ8611282.1"/>
    <property type="molecule type" value="Genomic_DNA"/>
</dbReference>
<evidence type="ECO:0000313" key="3">
    <source>
        <dbReference type="Proteomes" id="UP001230188"/>
    </source>
</evidence>
<dbReference type="Proteomes" id="UP001230188">
    <property type="component" value="Unassembled WGS sequence"/>
</dbReference>